<feature type="domain" description="Large ribosomal subunit protein eL20" evidence="5">
    <location>
        <begin position="1"/>
        <end position="124"/>
    </location>
</feature>
<name>A0A6A0GWJ2_HYAAZ</name>
<keyword evidence="2 4" id="KW-0689">Ribosomal protein</keyword>
<dbReference type="FunFam" id="3.10.20.10:FF:000002">
    <property type="entry name" value="60S ribosomal protein L18a"/>
    <property type="match status" value="1"/>
</dbReference>
<dbReference type="Proteomes" id="UP000711488">
    <property type="component" value="Unassembled WGS sequence"/>
</dbReference>
<gene>
    <name evidence="6" type="ORF">HAZT_HAZT008789</name>
</gene>
<evidence type="ECO:0000256" key="1">
    <source>
        <dbReference type="ARBA" id="ARBA00009362"/>
    </source>
</evidence>
<dbReference type="FunFam" id="3.10.20.10:FF:000001">
    <property type="entry name" value="60S ribosomal protein L18a"/>
    <property type="match status" value="1"/>
</dbReference>
<evidence type="ECO:0000256" key="2">
    <source>
        <dbReference type="ARBA" id="ARBA00022980"/>
    </source>
</evidence>
<evidence type="ECO:0000256" key="4">
    <source>
        <dbReference type="PIRNR" id="PIRNR002190"/>
    </source>
</evidence>
<comment type="caution">
    <text evidence="6">The sequence shown here is derived from an EMBL/GenBank/DDBJ whole genome shotgun (WGS) entry which is preliminary data.</text>
</comment>
<accession>A0A6A0GWJ2</accession>
<reference evidence="6" key="3">
    <citation type="submission" date="2019-06" db="EMBL/GenBank/DDBJ databases">
        <authorList>
            <person name="Poynton C."/>
            <person name="Hasenbein S."/>
            <person name="Benoit J.B."/>
            <person name="Sepulveda M.S."/>
            <person name="Poelchau M.F."/>
            <person name="Murali S.C."/>
            <person name="Chen S."/>
            <person name="Glastad K.M."/>
            <person name="Werren J.H."/>
            <person name="Vineis J.H."/>
            <person name="Bowen J.L."/>
            <person name="Friedrich M."/>
            <person name="Jones J."/>
            <person name="Robertson H.M."/>
            <person name="Feyereisen R."/>
            <person name="Mechler-Hickson A."/>
            <person name="Mathers N."/>
            <person name="Lee C.E."/>
            <person name="Colbourne J.K."/>
            <person name="Biales A."/>
            <person name="Johnston J.S."/>
            <person name="Wellborn G.A."/>
            <person name="Rosendale A.J."/>
            <person name="Cridge A.G."/>
            <person name="Munoz-Torres M.C."/>
            <person name="Bain P.A."/>
            <person name="Manny A.R."/>
            <person name="Major K.M."/>
            <person name="Lambert F.N."/>
            <person name="Vulpe C.D."/>
            <person name="Tuck P."/>
            <person name="Blalock B.J."/>
            <person name="Lin Y.-Y."/>
            <person name="Smith M.E."/>
            <person name="Ochoa-Acuna H."/>
            <person name="Chen M.-J.M."/>
            <person name="Childers C.P."/>
            <person name="Qu J."/>
            <person name="Dugan S."/>
            <person name="Lee S.L."/>
            <person name="Chao H."/>
            <person name="Dinh H."/>
            <person name="Han Y."/>
            <person name="Doddapaneni H."/>
            <person name="Worley K.C."/>
            <person name="Muzny D.M."/>
            <person name="Gibbs R.A."/>
            <person name="Richards S."/>
        </authorList>
    </citation>
    <scope>NUCLEOTIDE SEQUENCE</scope>
    <source>
        <strain evidence="6">HAZT.00-mixed</strain>
        <tissue evidence="6">Whole organism</tissue>
    </source>
</reference>
<dbReference type="GO" id="GO:0006412">
    <property type="term" value="P:translation"/>
    <property type="evidence" value="ECO:0007669"/>
    <property type="project" value="InterPro"/>
</dbReference>
<dbReference type="OrthoDB" id="1294322at2759"/>
<dbReference type="GO" id="GO:0005840">
    <property type="term" value="C:ribosome"/>
    <property type="evidence" value="ECO:0007669"/>
    <property type="project" value="UniProtKB-KW"/>
</dbReference>
<keyword evidence="3 4" id="KW-0687">Ribonucleoprotein</keyword>
<comment type="similarity">
    <text evidence="1 4">Belongs to the eukaryotic ribosomal protein eL20 family.</text>
</comment>
<reference evidence="6" key="1">
    <citation type="submission" date="2014-08" db="EMBL/GenBank/DDBJ databases">
        <authorList>
            <person name="Murali S."/>
            <person name="Richards S."/>
            <person name="Bandaranaike D."/>
            <person name="Bellair M."/>
            <person name="Blankenburg K."/>
            <person name="Chao H."/>
            <person name="Dinh H."/>
            <person name="Doddapaneni H."/>
            <person name="Dugan-Rocha S."/>
            <person name="Elkadiri S."/>
            <person name="Gnanaolivu R."/>
            <person name="Hughes D."/>
            <person name="Lee S."/>
            <person name="Li M."/>
            <person name="Ming W."/>
            <person name="Munidasa M."/>
            <person name="Muniz J."/>
            <person name="Nguyen L."/>
            <person name="Osuji N."/>
            <person name="Pu L.-L."/>
            <person name="Puazo M."/>
            <person name="Skinner E."/>
            <person name="Qu C."/>
            <person name="Quiroz J."/>
            <person name="Raj R."/>
            <person name="Weissenberger G."/>
            <person name="Xin Y."/>
            <person name="Zou X."/>
            <person name="Han Y."/>
            <person name="Worley K."/>
            <person name="Muzny D."/>
            <person name="Gibbs R."/>
        </authorList>
    </citation>
    <scope>NUCLEOTIDE SEQUENCE</scope>
    <source>
        <strain evidence="6">HAZT.00-mixed</strain>
        <tissue evidence="6">Whole organism</tissue>
    </source>
</reference>
<dbReference type="InterPro" id="IPR021138">
    <property type="entry name" value="Ribosomal_eL20_eukaryotes"/>
</dbReference>
<dbReference type="Gene3D" id="3.10.20.10">
    <property type="match status" value="2"/>
</dbReference>
<proteinExistence type="inferred from homology"/>
<evidence type="ECO:0000313" key="6">
    <source>
        <dbReference type="EMBL" id="KAA0190143.1"/>
    </source>
</evidence>
<organism evidence="6">
    <name type="scientific">Hyalella azteca</name>
    <name type="common">Amphipod</name>
    <dbReference type="NCBI Taxonomy" id="294128"/>
    <lineage>
        <taxon>Eukaryota</taxon>
        <taxon>Metazoa</taxon>
        <taxon>Ecdysozoa</taxon>
        <taxon>Arthropoda</taxon>
        <taxon>Crustacea</taxon>
        <taxon>Multicrustacea</taxon>
        <taxon>Malacostraca</taxon>
        <taxon>Eumalacostraca</taxon>
        <taxon>Peracarida</taxon>
        <taxon>Amphipoda</taxon>
        <taxon>Senticaudata</taxon>
        <taxon>Talitrida</taxon>
        <taxon>Talitroidea</taxon>
        <taxon>Hyalellidae</taxon>
        <taxon>Hyalella</taxon>
    </lineage>
</organism>
<dbReference type="InterPro" id="IPR023573">
    <property type="entry name" value="Ribosomal_eL20_dom"/>
</dbReference>
<dbReference type="SUPFAM" id="SSF160374">
    <property type="entry name" value="RplX-like"/>
    <property type="match status" value="1"/>
</dbReference>
<sequence length="171" mass="20393">MKEFTIIGRKLPTKIDTNPQLYKMRIFAPNIIVAKSRFWYFLSKLRKVKKSSGEIVQVKRVHEPEPTKVKNVGIWLRYDSRSATHNMYREYRDLTMAGAVTQCYRDMGARHRARAHSIQIMRVEAIEPKKCRRPHTLQYINKNLRFPKLYKRTNDPTKPRIRHKIPQLAVF</sequence>
<evidence type="ECO:0000256" key="3">
    <source>
        <dbReference type="ARBA" id="ARBA00023274"/>
    </source>
</evidence>
<dbReference type="GO" id="GO:0003735">
    <property type="term" value="F:structural constituent of ribosome"/>
    <property type="evidence" value="ECO:0007669"/>
    <property type="project" value="InterPro"/>
</dbReference>
<dbReference type="HAMAP" id="MF_00273">
    <property type="entry name" value="Ribosomal_eL20"/>
    <property type="match status" value="1"/>
</dbReference>
<dbReference type="PANTHER" id="PTHR10052">
    <property type="entry name" value="60S RIBOSOMAL PROTEIN L18A"/>
    <property type="match status" value="1"/>
</dbReference>
<dbReference type="Pfam" id="PF01775">
    <property type="entry name" value="Ribosomal_L18A"/>
    <property type="match status" value="1"/>
</dbReference>
<dbReference type="EMBL" id="JQDR03013133">
    <property type="protein sequence ID" value="KAA0190143.1"/>
    <property type="molecule type" value="Genomic_DNA"/>
</dbReference>
<dbReference type="InterPro" id="IPR028877">
    <property type="entry name" value="Ribosomal_eL20"/>
</dbReference>
<dbReference type="GO" id="GO:1990904">
    <property type="term" value="C:ribonucleoprotein complex"/>
    <property type="evidence" value="ECO:0007669"/>
    <property type="project" value="UniProtKB-KW"/>
</dbReference>
<evidence type="ECO:0000259" key="5">
    <source>
        <dbReference type="Pfam" id="PF01775"/>
    </source>
</evidence>
<reference evidence="6" key="2">
    <citation type="journal article" date="2018" name="Environ. Sci. Technol.">
        <title>The Toxicogenome of Hyalella azteca: A Model for Sediment Ecotoxicology and Evolutionary Toxicology.</title>
        <authorList>
            <person name="Poynton H.C."/>
            <person name="Hasenbein S."/>
            <person name="Benoit J.B."/>
            <person name="Sepulveda M.S."/>
            <person name="Poelchau M.F."/>
            <person name="Hughes D.S.T."/>
            <person name="Murali S.C."/>
            <person name="Chen S."/>
            <person name="Glastad K.M."/>
            <person name="Goodisman M.A.D."/>
            <person name="Werren J.H."/>
            <person name="Vineis J.H."/>
            <person name="Bowen J.L."/>
            <person name="Friedrich M."/>
            <person name="Jones J."/>
            <person name="Robertson H.M."/>
            <person name="Feyereisen R."/>
            <person name="Mechler-Hickson A."/>
            <person name="Mathers N."/>
            <person name="Lee C.E."/>
            <person name="Colbourne J.K."/>
            <person name="Biales A."/>
            <person name="Johnston J.S."/>
            <person name="Wellborn G.A."/>
            <person name="Rosendale A.J."/>
            <person name="Cridge A.G."/>
            <person name="Munoz-Torres M.C."/>
            <person name="Bain P.A."/>
            <person name="Manny A.R."/>
            <person name="Major K.M."/>
            <person name="Lambert F.N."/>
            <person name="Vulpe C.D."/>
            <person name="Tuck P."/>
            <person name="Blalock B.J."/>
            <person name="Lin Y.Y."/>
            <person name="Smith M.E."/>
            <person name="Ochoa-Acuna H."/>
            <person name="Chen M.M."/>
            <person name="Childers C.P."/>
            <person name="Qu J."/>
            <person name="Dugan S."/>
            <person name="Lee S.L."/>
            <person name="Chao H."/>
            <person name="Dinh H."/>
            <person name="Han Y."/>
            <person name="Doddapaneni H."/>
            <person name="Worley K.C."/>
            <person name="Muzny D.M."/>
            <person name="Gibbs R.A."/>
            <person name="Richards S."/>
        </authorList>
    </citation>
    <scope>NUCLEOTIDE SEQUENCE</scope>
    <source>
        <strain evidence="6">HAZT.00-mixed</strain>
        <tissue evidence="6">Whole organism</tissue>
    </source>
</reference>
<dbReference type="AlphaFoldDB" id="A0A6A0GWJ2"/>
<protein>
    <recommendedName>
        <fullName evidence="4">60S ribosomal protein L18a</fullName>
    </recommendedName>
</protein>
<dbReference type="PIRSF" id="PIRSF002190">
    <property type="entry name" value="Ribosomal_L18a"/>
    <property type="match status" value="1"/>
</dbReference>